<organism evidence="1 2">
    <name type="scientific">Candidatus Gallipaludibacter merdavium</name>
    <dbReference type="NCBI Taxonomy" id="2840839"/>
    <lineage>
        <taxon>Bacteria</taxon>
        <taxon>Pseudomonadati</taxon>
        <taxon>Bacteroidota</taxon>
        <taxon>Bacteroidia</taxon>
        <taxon>Bacteroidales</taxon>
        <taxon>Candidatus Gallipaludibacter</taxon>
    </lineage>
</organism>
<reference evidence="1" key="1">
    <citation type="submission" date="2020-10" db="EMBL/GenBank/DDBJ databases">
        <authorList>
            <person name="Gilroy R."/>
        </authorList>
    </citation>
    <scope>NUCLEOTIDE SEQUENCE</scope>
    <source>
        <strain evidence="1">G3-3990</strain>
    </source>
</reference>
<evidence type="ECO:0000313" key="1">
    <source>
        <dbReference type="EMBL" id="MBO8460151.1"/>
    </source>
</evidence>
<evidence type="ECO:0000313" key="2">
    <source>
        <dbReference type="Proteomes" id="UP000823641"/>
    </source>
</evidence>
<sequence>MEEYKIYSKDENLILIIKSLMNEKVDFEFKHGIMSDNYIVFKSYNSEAGMREIINEIIDNSDFTIK</sequence>
<protein>
    <recommendedName>
        <fullName evidence="3">DUF4911 domain-containing protein</fullName>
    </recommendedName>
</protein>
<evidence type="ECO:0008006" key="3">
    <source>
        <dbReference type="Google" id="ProtNLM"/>
    </source>
</evidence>
<gene>
    <name evidence="1" type="ORF">IAA73_07465</name>
</gene>
<dbReference type="EMBL" id="JADIMG010000072">
    <property type="protein sequence ID" value="MBO8460151.1"/>
    <property type="molecule type" value="Genomic_DNA"/>
</dbReference>
<accession>A0A9D9HUM1</accession>
<reference evidence="1" key="2">
    <citation type="journal article" date="2021" name="PeerJ">
        <title>Extensive microbial diversity within the chicken gut microbiome revealed by metagenomics and culture.</title>
        <authorList>
            <person name="Gilroy R."/>
            <person name="Ravi A."/>
            <person name="Getino M."/>
            <person name="Pursley I."/>
            <person name="Horton D.L."/>
            <person name="Alikhan N.F."/>
            <person name="Baker D."/>
            <person name="Gharbi K."/>
            <person name="Hall N."/>
            <person name="Watson M."/>
            <person name="Adriaenssens E.M."/>
            <person name="Foster-Nyarko E."/>
            <person name="Jarju S."/>
            <person name="Secka A."/>
            <person name="Antonio M."/>
            <person name="Oren A."/>
            <person name="Chaudhuri R.R."/>
            <person name="La Ragione R."/>
            <person name="Hildebrand F."/>
            <person name="Pallen M.J."/>
        </authorList>
    </citation>
    <scope>NUCLEOTIDE SEQUENCE</scope>
    <source>
        <strain evidence="1">G3-3990</strain>
    </source>
</reference>
<proteinExistence type="predicted"/>
<dbReference type="AlphaFoldDB" id="A0A9D9HUM1"/>
<dbReference type="Proteomes" id="UP000823641">
    <property type="component" value="Unassembled WGS sequence"/>
</dbReference>
<name>A0A9D9HUM1_9BACT</name>
<comment type="caution">
    <text evidence="1">The sequence shown here is derived from an EMBL/GenBank/DDBJ whole genome shotgun (WGS) entry which is preliminary data.</text>
</comment>